<accession>A0ABS8KTZ2</accession>
<evidence type="ECO:0000256" key="1">
    <source>
        <dbReference type="ARBA" id="ARBA00004651"/>
    </source>
</evidence>
<dbReference type="Pfam" id="PF00664">
    <property type="entry name" value="ABC_membrane"/>
    <property type="match status" value="1"/>
</dbReference>
<comment type="caution">
    <text evidence="10">The sequence shown here is derived from an EMBL/GenBank/DDBJ whole genome shotgun (WGS) entry which is preliminary data.</text>
</comment>
<dbReference type="InterPro" id="IPR036640">
    <property type="entry name" value="ABC1_TM_sf"/>
</dbReference>
<keyword evidence="6 7" id="KW-0472">Membrane</keyword>
<feature type="domain" description="ABC transmembrane type-1" evidence="9">
    <location>
        <begin position="35"/>
        <end position="316"/>
    </location>
</feature>
<name>A0ABS8KTZ2_9HYPH</name>
<dbReference type="InterPro" id="IPR039421">
    <property type="entry name" value="Type_1_exporter"/>
</dbReference>
<dbReference type="SUPFAM" id="SSF90123">
    <property type="entry name" value="ABC transporter transmembrane region"/>
    <property type="match status" value="1"/>
</dbReference>
<dbReference type="PANTHER" id="PTHR24221:SF590">
    <property type="entry name" value="COMPONENT LINKED WITH THE ASSEMBLY OF CYTOCHROME' TRANSPORT TRANSMEMBRANE ATP-BINDING PROTEIN ABC TRANSPORTER CYDD-RELATED"/>
    <property type="match status" value="1"/>
</dbReference>
<gene>
    <name evidence="10" type="primary">cydD</name>
    <name evidence="10" type="ORF">LJ725_11255</name>
</gene>
<evidence type="ECO:0000256" key="2">
    <source>
        <dbReference type="ARBA" id="ARBA00022692"/>
    </source>
</evidence>
<evidence type="ECO:0000259" key="9">
    <source>
        <dbReference type="PROSITE" id="PS50929"/>
    </source>
</evidence>
<keyword evidence="2 7" id="KW-0812">Transmembrane</keyword>
<proteinExistence type="predicted"/>
<feature type="transmembrane region" description="Helical" evidence="7">
    <location>
        <begin position="172"/>
        <end position="195"/>
    </location>
</feature>
<keyword evidence="11" id="KW-1185">Reference proteome</keyword>
<evidence type="ECO:0000256" key="7">
    <source>
        <dbReference type="SAM" id="Phobius"/>
    </source>
</evidence>
<evidence type="ECO:0000256" key="3">
    <source>
        <dbReference type="ARBA" id="ARBA00022741"/>
    </source>
</evidence>
<dbReference type="RefSeq" id="WP_230550744.1">
    <property type="nucleotide sequence ID" value="NZ_JAJISD010000004.1"/>
</dbReference>
<dbReference type="CDD" id="cd18584">
    <property type="entry name" value="ABC_6TM_AarD_CydD"/>
    <property type="match status" value="1"/>
</dbReference>
<evidence type="ECO:0000313" key="11">
    <source>
        <dbReference type="Proteomes" id="UP001198862"/>
    </source>
</evidence>
<comment type="subcellular location">
    <subcellularLocation>
        <location evidence="1">Cell membrane</location>
        <topology evidence="1">Multi-pass membrane protein</topology>
    </subcellularLocation>
</comment>
<keyword evidence="5 7" id="KW-1133">Transmembrane helix</keyword>
<evidence type="ECO:0000256" key="4">
    <source>
        <dbReference type="ARBA" id="ARBA00022840"/>
    </source>
</evidence>
<dbReference type="PROSITE" id="PS50893">
    <property type="entry name" value="ABC_TRANSPORTER_2"/>
    <property type="match status" value="1"/>
</dbReference>
<feature type="transmembrane region" description="Helical" evidence="7">
    <location>
        <begin position="148"/>
        <end position="166"/>
    </location>
</feature>
<dbReference type="Proteomes" id="UP001198862">
    <property type="component" value="Unassembled WGS sequence"/>
</dbReference>
<feature type="transmembrane region" description="Helical" evidence="7">
    <location>
        <begin position="81"/>
        <end position="102"/>
    </location>
</feature>
<dbReference type="Gene3D" id="3.40.50.300">
    <property type="entry name" value="P-loop containing nucleotide triphosphate hydrolases"/>
    <property type="match status" value="1"/>
</dbReference>
<dbReference type="PROSITE" id="PS50929">
    <property type="entry name" value="ABC_TM1F"/>
    <property type="match status" value="1"/>
</dbReference>
<dbReference type="NCBIfam" id="TIGR02857">
    <property type="entry name" value="CydD"/>
    <property type="match status" value="1"/>
</dbReference>
<feature type="transmembrane region" description="Helical" evidence="7">
    <location>
        <begin position="37"/>
        <end position="61"/>
    </location>
</feature>
<dbReference type="SMART" id="SM00382">
    <property type="entry name" value="AAA"/>
    <property type="match status" value="1"/>
</dbReference>
<reference evidence="10 11" key="1">
    <citation type="submission" date="2021-11" db="EMBL/GenBank/DDBJ databases">
        <authorList>
            <person name="Lee D.-H."/>
            <person name="Kim S.-B."/>
        </authorList>
    </citation>
    <scope>NUCLEOTIDE SEQUENCE [LARGE SCALE GENOMIC DNA]</scope>
    <source>
        <strain evidence="10 11">KCTC 52223</strain>
    </source>
</reference>
<evidence type="ECO:0000256" key="5">
    <source>
        <dbReference type="ARBA" id="ARBA00022989"/>
    </source>
</evidence>
<feature type="transmembrane region" description="Helical" evidence="7">
    <location>
        <begin position="253"/>
        <end position="281"/>
    </location>
</feature>
<evidence type="ECO:0000313" key="10">
    <source>
        <dbReference type="EMBL" id="MCC8429546.1"/>
    </source>
</evidence>
<organism evidence="10 11">
    <name type="scientific">Reyranella aquatilis</name>
    <dbReference type="NCBI Taxonomy" id="2035356"/>
    <lineage>
        <taxon>Bacteria</taxon>
        <taxon>Pseudomonadati</taxon>
        <taxon>Pseudomonadota</taxon>
        <taxon>Alphaproteobacteria</taxon>
        <taxon>Hyphomicrobiales</taxon>
        <taxon>Reyranellaceae</taxon>
        <taxon>Reyranella</taxon>
    </lineage>
</organism>
<dbReference type="PANTHER" id="PTHR24221">
    <property type="entry name" value="ATP-BINDING CASSETTE SUB-FAMILY B"/>
    <property type="match status" value="1"/>
</dbReference>
<dbReference type="InterPro" id="IPR027417">
    <property type="entry name" value="P-loop_NTPase"/>
</dbReference>
<keyword evidence="3" id="KW-0547">Nucleotide-binding</keyword>
<keyword evidence="4" id="KW-0067">ATP-binding</keyword>
<sequence>MTEVSVDAPRRRRAGAERWLRSEIAAAAKSGVRRASVLGALAAALAVPQAWLLANAIAPVVMQKASVSSALPWLLPVLPLLGVRFVLAAASGRSALAAAAKVKSRIRSMLLRHLASLGPAATAGRSTGEAATVVLEGVDALDAYVSRYLAHLGVLAVLPLLVLAVVLPRDWISGLVLLATAPVIPLFMVLLGLGAERLNRQQWLRLMRLSGRLLDGLQRLTTLRLLNAGDREAERLAEAAEDYRRSTMAVLRVAFLTTLALEFFAVVGIALVAVLIGFRLLDGELDFETAFFVLLLAPEFYAPLRQLGLDYHARMESLAAVERILDLRATTPLPAGTRRPPLGTAITIECDAVGFAWEPDRPAVRELSLRIAPGEIVALVGPSGSGKSTLLSLLLGFVHPQSGRILVNGHDLAGLDPAHWLGHVAVVPQRPHMFAGSVLDNIRLGNPDAGLDQVRAAARRAAADAFIMALPQGYDTPLGEHGETLSGGQVQRVALARAFLKEQAGVLLLDEGTAGLDRDTEAAVVDAIRRLAIGRTTLIVTHRLATVHLADRVVFLDEGGIVEQGPRAEIASGDGRFASLLREAGLSP</sequence>
<dbReference type="InterPro" id="IPR003593">
    <property type="entry name" value="AAA+_ATPase"/>
</dbReference>
<dbReference type="SUPFAM" id="SSF52540">
    <property type="entry name" value="P-loop containing nucleoside triphosphate hydrolases"/>
    <property type="match status" value="1"/>
</dbReference>
<dbReference type="InterPro" id="IPR014216">
    <property type="entry name" value="ABC_transptr_CydD"/>
</dbReference>
<feature type="domain" description="ABC transporter" evidence="8">
    <location>
        <begin position="348"/>
        <end position="583"/>
    </location>
</feature>
<dbReference type="InterPro" id="IPR003439">
    <property type="entry name" value="ABC_transporter-like_ATP-bd"/>
</dbReference>
<dbReference type="EMBL" id="JAJISD010000004">
    <property type="protein sequence ID" value="MCC8429546.1"/>
    <property type="molecule type" value="Genomic_DNA"/>
</dbReference>
<dbReference type="Pfam" id="PF00005">
    <property type="entry name" value="ABC_tran"/>
    <property type="match status" value="1"/>
</dbReference>
<evidence type="ECO:0000259" key="8">
    <source>
        <dbReference type="PROSITE" id="PS50893"/>
    </source>
</evidence>
<dbReference type="InterPro" id="IPR011527">
    <property type="entry name" value="ABC1_TM_dom"/>
</dbReference>
<dbReference type="Gene3D" id="1.20.1560.10">
    <property type="entry name" value="ABC transporter type 1, transmembrane domain"/>
    <property type="match status" value="1"/>
</dbReference>
<protein>
    <submittedName>
        <fullName evidence="10">Thiol reductant ABC exporter subunit CydD</fullName>
    </submittedName>
</protein>
<evidence type="ECO:0000256" key="6">
    <source>
        <dbReference type="ARBA" id="ARBA00023136"/>
    </source>
</evidence>